<name>A0A4S2MSC0_9PEZI</name>
<dbReference type="AlphaFoldDB" id="A0A4S2MSC0"/>
<dbReference type="PANTHER" id="PTHR12398">
    <property type="entry name" value="PROTEIN PHOSPHATASE INHIBITOR"/>
    <property type="match status" value="1"/>
</dbReference>
<dbReference type="PANTHER" id="PTHR12398:SF20">
    <property type="entry name" value="PROTEIN PHOSPHATASE 1 REGULATORY INHIBITOR SUBUNIT 2"/>
    <property type="match status" value="1"/>
</dbReference>
<gene>
    <name evidence="2" type="ORF">EX30DRAFT_350224</name>
</gene>
<keyword evidence="3" id="KW-1185">Reference proteome</keyword>
<dbReference type="Proteomes" id="UP000298138">
    <property type="component" value="Unassembled WGS sequence"/>
</dbReference>
<feature type="region of interest" description="Disordered" evidence="1">
    <location>
        <begin position="1"/>
        <end position="149"/>
    </location>
</feature>
<sequence>MASEIIHTPPPLRGPEAKRPKGILKNSTSQVQTLPTLSNLPVNPHQIPLPTTPIPPTDDRELVLQNTLQNAGRRRSSSTTSRVTPGSRRHSSTGDEQHDASGSPRLKWDEANLYLTEQERTPKMKIDEPKTPYAKRYDPAEDPDLLDESDIPMLDAGEIKVDELENDKKPFRAAPTSEIPELELGESQFTEAPRGRDGERRERAVSHSPGKQVVVKEEVVGEEGKRHVPGEEEGETDEAAEKHRKFEEMRRRHYEMKNVANLLGHPELVDEEDDDGDTELNDAPNGVPPPLPGQKSA</sequence>
<dbReference type="OrthoDB" id="551302at2759"/>
<dbReference type="EMBL" id="ML220131">
    <property type="protein sequence ID" value="TGZ79489.1"/>
    <property type="molecule type" value="Genomic_DNA"/>
</dbReference>
<feature type="region of interest" description="Disordered" evidence="1">
    <location>
        <begin position="262"/>
        <end position="297"/>
    </location>
</feature>
<feature type="compositionally biased region" description="Acidic residues" evidence="1">
    <location>
        <begin position="269"/>
        <end position="280"/>
    </location>
</feature>
<evidence type="ECO:0000313" key="2">
    <source>
        <dbReference type="EMBL" id="TGZ79489.1"/>
    </source>
</evidence>
<dbReference type="GO" id="GO:0004864">
    <property type="term" value="F:protein phosphatase inhibitor activity"/>
    <property type="evidence" value="ECO:0007669"/>
    <property type="project" value="InterPro"/>
</dbReference>
<dbReference type="Pfam" id="PF04979">
    <property type="entry name" value="IPP-2"/>
    <property type="match status" value="1"/>
</dbReference>
<dbReference type="InterPro" id="IPR007062">
    <property type="entry name" value="PPI-2"/>
</dbReference>
<feature type="compositionally biased region" description="Pro residues" evidence="1">
    <location>
        <begin position="286"/>
        <end position="297"/>
    </location>
</feature>
<dbReference type="STRING" id="341454.A0A4S2MSC0"/>
<proteinExistence type="predicted"/>
<protein>
    <recommendedName>
        <fullName evidence="4">Glc8 protein</fullName>
    </recommendedName>
</protein>
<feature type="compositionally biased region" description="Basic and acidic residues" evidence="1">
    <location>
        <begin position="161"/>
        <end position="170"/>
    </location>
</feature>
<organism evidence="2 3">
    <name type="scientific">Ascodesmis nigricans</name>
    <dbReference type="NCBI Taxonomy" id="341454"/>
    <lineage>
        <taxon>Eukaryota</taxon>
        <taxon>Fungi</taxon>
        <taxon>Dikarya</taxon>
        <taxon>Ascomycota</taxon>
        <taxon>Pezizomycotina</taxon>
        <taxon>Pezizomycetes</taxon>
        <taxon>Pezizales</taxon>
        <taxon>Ascodesmidaceae</taxon>
        <taxon>Ascodesmis</taxon>
    </lineage>
</organism>
<reference evidence="2 3" key="1">
    <citation type="submission" date="2019-04" db="EMBL/GenBank/DDBJ databases">
        <title>Comparative genomics and transcriptomics to analyze fruiting body development in filamentous ascomycetes.</title>
        <authorList>
            <consortium name="DOE Joint Genome Institute"/>
            <person name="Lutkenhaus R."/>
            <person name="Traeger S."/>
            <person name="Breuer J."/>
            <person name="Kuo A."/>
            <person name="Lipzen A."/>
            <person name="Pangilinan J."/>
            <person name="Dilworth D."/>
            <person name="Sandor L."/>
            <person name="Poggeler S."/>
            <person name="Barry K."/>
            <person name="Grigoriev I.V."/>
            <person name="Nowrousian M."/>
        </authorList>
    </citation>
    <scope>NUCLEOTIDE SEQUENCE [LARGE SCALE GENOMIC DNA]</scope>
    <source>
        <strain evidence="2 3">CBS 389.68</strain>
    </source>
</reference>
<evidence type="ECO:0000313" key="3">
    <source>
        <dbReference type="Proteomes" id="UP000298138"/>
    </source>
</evidence>
<evidence type="ECO:0000256" key="1">
    <source>
        <dbReference type="SAM" id="MobiDB-lite"/>
    </source>
</evidence>
<evidence type="ECO:0008006" key="4">
    <source>
        <dbReference type="Google" id="ProtNLM"/>
    </source>
</evidence>
<accession>A0A4S2MSC0</accession>
<dbReference type="GO" id="GO:0009966">
    <property type="term" value="P:regulation of signal transduction"/>
    <property type="evidence" value="ECO:0007669"/>
    <property type="project" value="InterPro"/>
</dbReference>
<dbReference type="Gene3D" id="6.10.250.1050">
    <property type="match status" value="1"/>
</dbReference>
<dbReference type="FunCoup" id="A0A4S2MSC0">
    <property type="interactions" value="265"/>
</dbReference>
<feature type="compositionally biased region" description="Polar residues" evidence="1">
    <location>
        <begin position="25"/>
        <end position="41"/>
    </location>
</feature>
<feature type="compositionally biased region" description="Acidic residues" evidence="1">
    <location>
        <begin position="140"/>
        <end position="149"/>
    </location>
</feature>
<feature type="compositionally biased region" description="Basic and acidic residues" evidence="1">
    <location>
        <begin position="214"/>
        <end position="230"/>
    </location>
</feature>
<feature type="region of interest" description="Disordered" evidence="1">
    <location>
        <begin position="161"/>
        <end position="247"/>
    </location>
</feature>
<dbReference type="InParanoid" id="A0A4S2MSC0"/>
<feature type="compositionally biased region" description="Basic and acidic residues" evidence="1">
    <location>
        <begin position="193"/>
        <end position="205"/>
    </location>
</feature>
<feature type="compositionally biased region" description="Low complexity" evidence="1">
    <location>
        <begin position="77"/>
        <end position="86"/>
    </location>
</feature>
<feature type="compositionally biased region" description="Basic and acidic residues" evidence="1">
    <location>
        <begin position="117"/>
        <end position="139"/>
    </location>
</feature>